<protein>
    <submittedName>
        <fullName evidence="2">Fic-family protein</fullName>
    </submittedName>
</protein>
<name>K6WNW9_9ACTN</name>
<gene>
    <name evidence="2" type="ORF">GORHZ_245_00300</name>
</gene>
<dbReference type="AlphaFoldDB" id="K6WNW9"/>
<dbReference type="EMBL" id="BAHC01000245">
    <property type="protein sequence ID" value="GAB93792.1"/>
    <property type="molecule type" value="Genomic_DNA"/>
</dbReference>
<dbReference type="InterPro" id="IPR048770">
    <property type="entry name" value="SoFic-like_C"/>
</dbReference>
<dbReference type="eggNOG" id="COG3177">
    <property type="taxonomic scope" value="Bacteria"/>
</dbReference>
<evidence type="ECO:0000259" key="1">
    <source>
        <dbReference type="Pfam" id="PF21248"/>
    </source>
</evidence>
<evidence type="ECO:0000313" key="3">
    <source>
        <dbReference type="Proteomes" id="UP000008363"/>
    </source>
</evidence>
<evidence type="ECO:0000313" key="2">
    <source>
        <dbReference type="EMBL" id="GAB93792.1"/>
    </source>
</evidence>
<dbReference type="SUPFAM" id="SSF140931">
    <property type="entry name" value="Fic-like"/>
    <property type="match status" value="1"/>
</dbReference>
<feature type="domain" description="Adenylyltransferase SoFic-like C-terminal" evidence="1">
    <location>
        <begin position="90"/>
        <end position="146"/>
    </location>
</feature>
<dbReference type="STRING" id="1108045.GORHZ_245_00300"/>
<keyword evidence="3" id="KW-1185">Reference proteome</keyword>
<dbReference type="InterPro" id="IPR036390">
    <property type="entry name" value="WH_DNA-bd_sf"/>
</dbReference>
<organism evidence="2 3">
    <name type="scientific">Gordonia rhizosphera NBRC 16068</name>
    <dbReference type="NCBI Taxonomy" id="1108045"/>
    <lineage>
        <taxon>Bacteria</taxon>
        <taxon>Bacillati</taxon>
        <taxon>Actinomycetota</taxon>
        <taxon>Actinomycetes</taxon>
        <taxon>Mycobacteriales</taxon>
        <taxon>Gordoniaceae</taxon>
        <taxon>Gordonia</taxon>
    </lineage>
</organism>
<dbReference type="InterPro" id="IPR036597">
    <property type="entry name" value="Fido-like_dom_sf"/>
</dbReference>
<dbReference type="Pfam" id="PF21248">
    <property type="entry name" value="SoFic-like_C"/>
    <property type="match status" value="1"/>
</dbReference>
<accession>K6WNW9</accession>
<dbReference type="SUPFAM" id="SSF46785">
    <property type="entry name" value="Winged helix' DNA-binding domain"/>
    <property type="match status" value="1"/>
</dbReference>
<dbReference type="Gene3D" id="1.10.3290.10">
    <property type="entry name" value="Fido-like domain"/>
    <property type="match status" value="1"/>
</dbReference>
<proteinExistence type="predicted"/>
<dbReference type="InterPro" id="IPR036388">
    <property type="entry name" value="WH-like_DNA-bd_sf"/>
</dbReference>
<dbReference type="Proteomes" id="UP000008363">
    <property type="component" value="Unassembled WGS sequence"/>
</dbReference>
<dbReference type="Gene3D" id="1.10.10.10">
    <property type="entry name" value="Winged helix-like DNA-binding domain superfamily/Winged helix DNA-binding domain"/>
    <property type="match status" value="1"/>
</dbReference>
<comment type="caution">
    <text evidence="2">The sequence shown here is derived from an EMBL/GenBank/DDBJ whole genome shotgun (WGS) entry which is preliminary data.</text>
</comment>
<reference evidence="2 3" key="1">
    <citation type="submission" date="2012-08" db="EMBL/GenBank/DDBJ databases">
        <title>Whole genome shotgun sequence of Gordonia rhizosphera NBRC 16068.</title>
        <authorList>
            <person name="Takarada H."/>
            <person name="Isaki S."/>
            <person name="Hosoyama A."/>
            <person name="Tsuchikane K."/>
            <person name="Katsumata H."/>
            <person name="Baba S."/>
            <person name="Ohji S."/>
            <person name="Yamazaki S."/>
            <person name="Fujita N."/>
        </authorList>
    </citation>
    <scope>NUCLEOTIDE SEQUENCE [LARGE SCALE GENOMIC DNA]</scope>
    <source>
        <strain evidence="2 3">NBRC 16068</strain>
    </source>
</reference>
<sequence length="157" mass="17863">MRVRDLPGTRLAHPVTGAVTYSPPEGRDVIIEKLRQWEEFVHADDGLDPLIRMAVAHYQFEAIHPIDAIRDLQDRFAVRARAATRDGSDIELLAVLFEQPYCRISTVRERCAVSRPTATNWLTALAEAGLLEDVKIGRDRLFINREMLDVLRQDEGD</sequence>